<accession>A0A4C1WCI5</accession>
<evidence type="ECO:0000313" key="2">
    <source>
        <dbReference type="EMBL" id="GBP48192.1"/>
    </source>
</evidence>
<evidence type="ECO:0000313" key="3">
    <source>
        <dbReference type="Proteomes" id="UP000299102"/>
    </source>
</evidence>
<gene>
    <name evidence="2" type="ORF">EVAR_27579_1</name>
</gene>
<feature type="region of interest" description="Disordered" evidence="1">
    <location>
        <begin position="1"/>
        <end position="48"/>
    </location>
</feature>
<dbReference type="AlphaFoldDB" id="A0A4C1WCI5"/>
<sequence length="117" mass="12829">MQSAPEAPRAASRDVSRICPTDGAAVPPRSDHIARRTPRTNSKPRNDCVARRGRVRRGGAAPQLLIYATFSFRRAPARDVCDAGDGKRMNFHTRRVDLVQLIAEPKRRGAGEVAAAR</sequence>
<dbReference type="Proteomes" id="UP000299102">
    <property type="component" value="Unassembled WGS sequence"/>
</dbReference>
<comment type="caution">
    <text evidence="2">The sequence shown here is derived from an EMBL/GenBank/DDBJ whole genome shotgun (WGS) entry which is preliminary data.</text>
</comment>
<protein>
    <submittedName>
        <fullName evidence="2">Uncharacterized protein</fullName>
    </submittedName>
</protein>
<dbReference type="EMBL" id="BGZK01000518">
    <property type="protein sequence ID" value="GBP48192.1"/>
    <property type="molecule type" value="Genomic_DNA"/>
</dbReference>
<name>A0A4C1WCI5_EUMVA</name>
<organism evidence="2 3">
    <name type="scientific">Eumeta variegata</name>
    <name type="common">Bagworm moth</name>
    <name type="synonym">Eumeta japonica</name>
    <dbReference type="NCBI Taxonomy" id="151549"/>
    <lineage>
        <taxon>Eukaryota</taxon>
        <taxon>Metazoa</taxon>
        <taxon>Ecdysozoa</taxon>
        <taxon>Arthropoda</taxon>
        <taxon>Hexapoda</taxon>
        <taxon>Insecta</taxon>
        <taxon>Pterygota</taxon>
        <taxon>Neoptera</taxon>
        <taxon>Endopterygota</taxon>
        <taxon>Lepidoptera</taxon>
        <taxon>Glossata</taxon>
        <taxon>Ditrysia</taxon>
        <taxon>Tineoidea</taxon>
        <taxon>Psychidae</taxon>
        <taxon>Oiketicinae</taxon>
        <taxon>Eumeta</taxon>
    </lineage>
</organism>
<reference evidence="2 3" key="1">
    <citation type="journal article" date="2019" name="Commun. Biol.">
        <title>The bagworm genome reveals a unique fibroin gene that provides high tensile strength.</title>
        <authorList>
            <person name="Kono N."/>
            <person name="Nakamura H."/>
            <person name="Ohtoshi R."/>
            <person name="Tomita M."/>
            <person name="Numata K."/>
            <person name="Arakawa K."/>
        </authorList>
    </citation>
    <scope>NUCLEOTIDE SEQUENCE [LARGE SCALE GENOMIC DNA]</scope>
</reference>
<proteinExistence type="predicted"/>
<evidence type="ECO:0000256" key="1">
    <source>
        <dbReference type="SAM" id="MobiDB-lite"/>
    </source>
</evidence>
<keyword evidence="3" id="KW-1185">Reference proteome</keyword>